<dbReference type="Proteomes" id="UP000306753">
    <property type="component" value="Unassembled WGS sequence"/>
</dbReference>
<feature type="transmembrane region" description="Helical" evidence="1">
    <location>
        <begin position="77"/>
        <end position="94"/>
    </location>
</feature>
<dbReference type="PANTHER" id="PTHR22911">
    <property type="entry name" value="ACYL-MALONYL CONDENSING ENZYME-RELATED"/>
    <property type="match status" value="1"/>
</dbReference>
<feature type="transmembrane region" description="Helical" evidence="1">
    <location>
        <begin position="33"/>
        <end position="56"/>
    </location>
</feature>
<feature type="transmembrane region" description="Helical" evidence="1">
    <location>
        <begin position="100"/>
        <end position="117"/>
    </location>
</feature>
<gene>
    <name evidence="3" type="ORF">DN820_18325</name>
</gene>
<evidence type="ECO:0000313" key="3">
    <source>
        <dbReference type="EMBL" id="TLX62045.1"/>
    </source>
</evidence>
<dbReference type="SUPFAM" id="SSF103481">
    <property type="entry name" value="Multidrug resistance efflux transporter EmrE"/>
    <property type="match status" value="2"/>
</dbReference>
<feature type="transmembrane region" description="Helical" evidence="1">
    <location>
        <begin position="262"/>
        <end position="281"/>
    </location>
</feature>
<proteinExistence type="predicted"/>
<comment type="caution">
    <text evidence="3">The sequence shown here is derived from an EMBL/GenBank/DDBJ whole genome shotgun (WGS) entry which is preliminary data.</text>
</comment>
<accession>A0A5R9QBI6</accession>
<organism evidence="3 4">
    <name type="scientific">Stutzerimonas nosocomialis</name>
    <dbReference type="NCBI Taxonomy" id="1056496"/>
    <lineage>
        <taxon>Bacteria</taxon>
        <taxon>Pseudomonadati</taxon>
        <taxon>Pseudomonadota</taxon>
        <taxon>Gammaproteobacteria</taxon>
        <taxon>Pseudomonadales</taxon>
        <taxon>Pseudomonadaceae</taxon>
        <taxon>Stutzerimonas</taxon>
    </lineage>
</organism>
<reference evidence="3 4" key="1">
    <citation type="journal article" date="2017" name="Eur. J. Clin. Microbiol. Infect. Dis.">
        <title>Uncommonly isolated clinical Pseudomonas: identification and phylogenetic assignation.</title>
        <authorList>
            <person name="Mulet M."/>
            <person name="Gomila M."/>
            <person name="Ramirez A."/>
            <person name="Cardew S."/>
            <person name="Moore E.R."/>
            <person name="Lalucat J."/>
            <person name="Garcia-Valdes E."/>
        </authorList>
    </citation>
    <scope>NUCLEOTIDE SEQUENCE [LARGE SCALE GENOMIC DNA]</scope>
    <source>
        <strain evidence="3 4">SD129</strain>
    </source>
</reference>
<evidence type="ECO:0000259" key="2">
    <source>
        <dbReference type="Pfam" id="PF00892"/>
    </source>
</evidence>
<keyword evidence="1" id="KW-0812">Transmembrane</keyword>
<dbReference type="PANTHER" id="PTHR22911:SF103">
    <property type="entry name" value="BLR2811 PROTEIN"/>
    <property type="match status" value="1"/>
</dbReference>
<sequence length="286" mass="30213">MITRNQPLLGVLLILSAGFLLAGHDGLSKHLSSLYPLFMVIWARYLSQSLLMVALFAPRMGRSIYRTQRPLLQLLRGLSLVGVSLLFIAGLHYIPLGEATAVIFVTPVLVTLASALLGERISAGQWLAVSVGLVGVLIIVRPGGALFSPAALLPLAAALCFTAYQLITRRLAGTDHPVTSNFLTSLVGAVLMSVPVVWQWTVPSLLDGLLMAALGAIAMTAHLLLTHAFRFASAATLAPFTYGQIVFAGVVGLLAFGHRPDAGALVGMAVIIASGLCMVCVQRRPV</sequence>
<feature type="domain" description="EamA" evidence="2">
    <location>
        <begin position="9"/>
        <end position="140"/>
    </location>
</feature>
<feature type="domain" description="EamA" evidence="2">
    <location>
        <begin position="150"/>
        <end position="277"/>
    </location>
</feature>
<protein>
    <submittedName>
        <fullName evidence="3">EamA/RhaT family transporter</fullName>
    </submittedName>
</protein>
<keyword evidence="1" id="KW-1133">Transmembrane helix</keyword>
<dbReference type="EMBL" id="QLAG01000028">
    <property type="protein sequence ID" value="TLX62045.1"/>
    <property type="molecule type" value="Genomic_DNA"/>
</dbReference>
<dbReference type="InterPro" id="IPR000620">
    <property type="entry name" value="EamA_dom"/>
</dbReference>
<dbReference type="RefSeq" id="WP_138412517.1">
    <property type="nucleotide sequence ID" value="NZ_QLAG01000028.1"/>
</dbReference>
<dbReference type="AlphaFoldDB" id="A0A5R9QBI6"/>
<feature type="transmembrane region" description="Helical" evidence="1">
    <location>
        <begin position="237"/>
        <end position="256"/>
    </location>
</feature>
<keyword evidence="1" id="KW-0472">Membrane</keyword>
<feature type="transmembrane region" description="Helical" evidence="1">
    <location>
        <begin position="146"/>
        <end position="167"/>
    </location>
</feature>
<evidence type="ECO:0000313" key="4">
    <source>
        <dbReference type="Proteomes" id="UP000306753"/>
    </source>
</evidence>
<keyword evidence="4" id="KW-1185">Reference proteome</keyword>
<feature type="transmembrane region" description="Helical" evidence="1">
    <location>
        <begin position="124"/>
        <end position="140"/>
    </location>
</feature>
<evidence type="ECO:0000256" key="1">
    <source>
        <dbReference type="SAM" id="Phobius"/>
    </source>
</evidence>
<dbReference type="InterPro" id="IPR037185">
    <property type="entry name" value="EmrE-like"/>
</dbReference>
<name>A0A5R9QBI6_9GAMM</name>
<dbReference type="GO" id="GO:0016020">
    <property type="term" value="C:membrane"/>
    <property type="evidence" value="ECO:0007669"/>
    <property type="project" value="InterPro"/>
</dbReference>
<feature type="transmembrane region" description="Helical" evidence="1">
    <location>
        <begin position="179"/>
        <end position="198"/>
    </location>
</feature>
<dbReference type="Pfam" id="PF00892">
    <property type="entry name" value="EamA"/>
    <property type="match status" value="2"/>
</dbReference>
<feature type="transmembrane region" description="Helical" evidence="1">
    <location>
        <begin position="204"/>
        <end position="225"/>
    </location>
</feature>